<protein>
    <submittedName>
        <fullName evidence="2">Uncharacterized protein</fullName>
    </submittedName>
</protein>
<organism evidence="2 3">
    <name type="scientific">Collybia nuda</name>
    <dbReference type="NCBI Taxonomy" id="64659"/>
    <lineage>
        <taxon>Eukaryota</taxon>
        <taxon>Fungi</taxon>
        <taxon>Dikarya</taxon>
        <taxon>Basidiomycota</taxon>
        <taxon>Agaricomycotina</taxon>
        <taxon>Agaricomycetes</taxon>
        <taxon>Agaricomycetidae</taxon>
        <taxon>Agaricales</taxon>
        <taxon>Tricholomatineae</taxon>
        <taxon>Clitocybaceae</taxon>
        <taxon>Collybia</taxon>
    </lineage>
</organism>
<evidence type="ECO:0000256" key="1">
    <source>
        <dbReference type="SAM" id="MobiDB-lite"/>
    </source>
</evidence>
<accession>A0A9P5XZE3</accession>
<evidence type="ECO:0000313" key="2">
    <source>
        <dbReference type="EMBL" id="KAF9458501.1"/>
    </source>
</evidence>
<evidence type="ECO:0000313" key="3">
    <source>
        <dbReference type="Proteomes" id="UP000807353"/>
    </source>
</evidence>
<dbReference type="Proteomes" id="UP000807353">
    <property type="component" value="Unassembled WGS sequence"/>
</dbReference>
<name>A0A9P5XZE3_9AGAR</name>
<comment type="caution">
    <text evidence="2">The sequence shown here is derived from an EMBL/GenBank/DDBJ whole genome shotgun (WGS) entry which is preliminary data.</text>
</comment>
<gene>
    <name evidence="2" type="ORF">BDZ94DRAFT_1270404</name>
</gene>
<dbReference type="EMBL" id="MU150338">
    <property type="protein sequence ID" value="KAF9458501.1"/>
    <property type="molecule type" value="Genomic_DNA"/>
</dbReference>
<dbReference type="AlphaFoldDB" id="A0A9P5XZE3"/>
<reference evidence="2" key="1">
    <citation type="submission" date="2020-11" db="EMBL/GenBank/DDBJ databases">
        <authorList>
            <consortium name="DOE Joint Genome Institute"/>
            <person name="Ahrendt S."/>
            <person name="Riley R."/>
            <person name="Andreopoulos W."/>
            <person name="Labutti K."/>
            <person name="Pangilinan J."/>
            <person name="Ruiz-Duenas F.J."/>
            <person name="Barrasa J.M."/>
            <person name="Sanchez-Garcia M."/>
            <person name="Camarero S."/>
            <person name="Miyauchi S."/>
            <person name="Serrano A."/>
            <person name="Linde D."/>
            <person name="Babiker R."/>
            <person name="Drula E."/>
            <person name="Ayuso-Fernandez I."/>
            <person name="Pacheco R."/>
            <person name="Padilla G."/>
            <person name="Ferreira P."/>
            <person name="Barriuso J."/>
            <person name="Kellner H."/>
            <person name="Castanera R."/>
            <person name="Alfaro M."/>
            <person name="Ramirez L."/>
            <person name="Pisabarro A.G."/>
            <person name="Kuo A."/>
            <person name="Tritt A."/>
            <person name="Lipzen A."/>
            <person name="He G."/>
            <person name="Yan M."/>
            <person name="Ng V."/>
            <person name="Cullen D."/>
            <person name="Martin F."/>
            <person name="Rosso M.-N."/>
            <person name="Henrissat B."/>
            <person name="Hibbett D."/>
            <person name="Martinez A.T."/>
            <person name="Grigoriev I.V."/>
        </authorList>
    </citation>
    <scope>NUCLEOTIDE SEQUENCE</scope>
    <source>
        <strain evidence="2">CBS 247.69</strain>
    </source>
</reference>
<proteinExistence type="predicted"/>
<feature type="compositionally biased region" description="Basic and acidic residues" evidence="1">
    <location>
        <begin position="59"/>
        <end position="69"/>
    </location>
</feature>
<feature type="compositionally biased region" description="Polar residues" evidence="1">
    <location>
        <begin position="71"/>
        <end position="81"/>
    </location>
</feature>
<sequence length="90" mass="10572">MTTCSSIGRSEYQTCWVDRNGHTPKSKFQFSPLFSTRRHHEHGHRPTNHRHALRCFPAHPDRYRPRRDASPTITVLHTTRSGRGRRDDLP</sequence>
<feature type="region of interest" description="Disordered" evidence="1">
    <location>
        <begin position="59"/>
        <end position="90"/>
    </location>
</feature>
<keyword evidence="3" id="KW-1185">Reference proteome</keyword>